<gene>
    <name evidence="1" type="ORF">Ctob_007553</name>
</gene>
<reference evidence="2" key="1">
    <citation type="journal article" date="2015" name="PLoS Genet.">
        <title>Genome Sequence and Transcriptome Analyses of Chrysochromulina tobin: Metabolic Tools for Enhanced Algal Fitness in the Prominent Order Prymnesiales (Haptophyceae).</title>
        <authorList>
            <person name="Hovde B.T."/>
            <person name="Deodato C.R."/>
            <person name="Hunsperger H.M."/>
            <person name="Ryken S.A."/>
            <person name="Yost W."/>
            <person name="Jha R.K."/>
            <person name="Patterson J."/>
            <person name="Monnat R.J. Jr."/>
            <person name="Barlow S.B."/>
            <person name="Starkenburg S.R."/>
            <person name="Cattolico R.A."/>
        </authorList>
    </citation>
    <scope>NUCLEOTIDE SEQUENCE</scope>
    <source>
        <strain evidence="2">CCMP291</strain>
    </source>
</reference>
<accession>A0A0M0JB12</accession>
<evidence type="ECO:0000313" key="1">
    <source>
        <dbReference type="EMBL" id="KOO23784.1"/>
    </source>
</evidence>
<name>A0A0M0JB12_9EUKA</name>
<protein>
    <submittedName>
        <fullName evidence="1">Uncharacterized protein</fullName>
    </submittedName>
</protein>
<keyword evidence="2" id="KW-1185">Reference proteome</keyword>
<evidence type="ECO:0000313" key="2">
    <source>
        <dbReference type="Proteomes" id="UP000037460"/>
    </source>
</evidence>
<comment type="caution">
    <text evidence="1">The sequence shown here is derived from an EMBL/GenBank/DDBJ whole genome shotgun (WGS) entry which is preliminary data.</text>
</comment>
<organism evidence="1 2">
    <name type="scientific">Chrysochromulina tobinii</name>
    <dbReference type="NCBI Taxonomy" id="1460289"/>
    <lineage>
        <taxon>Eukaryota</taxon>
        <taxon>Haptista</taxon>
        <taxon>Haptophyta</taxon>
        <taxon>Prymnesiophyceae</taxon>
        <taxon>Prymnesiales</taxon>
        <taxon>Chrysochromulinaceae</taxon>
        <taxon>Chrysochromulina</taxon>
    </lineage>
</organism>
<sequence>MLQGALRALVVLARTRSEVRAHVLRVTTWAVEHEADGGDGYQERDEELKAFIGGDLSGSLAKRRVFGTFQLGRCRLLGFRDSVWISLLLVVLRVTALLECLEQNCHEEVHEPQVPDHEHWTKVEHGWCQTDGKVALFRQVHDACGEQFEDGERRHPEEFEVGVRLGRQLCEAKELHANNRKDEHHATHENEQVGDLRDGVYEGDNVPVHCRPLPNHAHGAHHTYHSQQPQCRCELGRKKRFPCNVLEHELANGDEDERPIQAVPFILPVAPAAEAHNLEPELTHEEHRERLRCALEPSRALDRLVVVWHREEHHIDHHE</sequence>
<dbReference type="Proteomes" id="UP000037460">
    <property type="component" value="Unassembled WGS sequence"/>
</dbReference>
<dbReference type="AlphaFoldDB" id="A0A0M0JB12"/>
<dbReference type="EMBL" id="JWZX01003157">
    <property type="protein sequence ID" value="KOO23784.1"/>
    <property type="molecule type" value="Genomic_DNA"/>
</dbReference>
<proteinExistence type="predicted"/>